<proteinExistence type="predicted"/>
<dbReference type="Proteomes" id="UP000042738">
    <property type="component" value="Chromosome"/>
</dbReference>
<dbReference type="SUPFAM" id="SSF50475">
    <property type="entry name" value="FMN-binding split barrel"/>
    <property type="match status" value="1"/>
</dbReference>
<reference evidence="1 2" key="1">
    <citation type="journal article" date="2014" name="Genome Announc.">
        <title>Whole-Genome Sequence of Serratia symbiotica Strain CWBI-2.3T, a Free-Living Symbiont of the Black Bean Aphid Aphis fabae.</title>
        <authorList>
            <person name="Foray V."/>
            <person name="Grigorescu A.S."/>
            <person name="Sabri A."/>
            <person name="Haubruge E."/>
            <person name="Lognay G."/>
            <person name="Francis F."/>
            <person name="Fauconnier M.L."/>
            <person name="Hance T."/>
            <person name="Thonart P."/>
        </authorList>
    </citation>
    <scope>NUCLEOTIDE SEQUENCE [LARGE SCALE GENOMIC DNA]</scope>
    <source>
        <strain evidence="1">CWBI-2.3</strain>
    </source>
</reference>
<protein>
    <submittedName>
        <fullName evidence="1">Uncharacterized protein</fullName>
    </submittedName>
</protein>
<dbReference type="PIRSF" id="PIRSF009554">
    <property type="entry name" value="UCP009554"/>
    <property type="match status" value="1"/>
</dbReference>
<evidence type="ECO:0000313" key="1">
    <source>
        <dbReference type="EMBL" id="QLH61857.1"/>
    </source>
</evidence>
<dbReference type="RefSeq" id="WP_040264382.1">
    <property type="nucleotide sequence ID" value="NZ_CAXKXZ010000031.1"/>
</dbReference>
<dbReference type="STRING" id="138074.SYMBAF_160113"/>
<dbReference type="InterPro" id="IPR011194">
    <property type="entry name" value="UPF0306"/>
</dbReference>
<dbReference type="AlphaFoldDB" id="A0A068Z396"/>
<sequence>MSTDLEHIRQFICKQHLLTICASSGAKMCGTGSDMMDMWCANCFYVFDAELMALWLMTETHTRHGALMLENSRVVGTIAPKPKAIALICGVQYRAEAVLLSGDEETLARTRYGKRFPIARTMPAPMWRLDLQEVKMTDNSLGFGTKLHWVCA</sequence>
<dbReference type="Gene3D" id="2.30.110.10">
    <property type="entry name" value="Electron Transport, Fmn-binding Protein, Chain A"/>
    <property type="match status" value="1"/>
</dbReference>
<dbReference type="NCBIfam" id="NF002900">
    <property type="entry name" value="PRK03467.1"/>
    <property type="match status" value="1"/>
</dbReference>
<name>A0A068Z396_9GAMM</name>
<dbReference type="InterPro" id="IPR012349">
    <property type="entry name" value="Split_barrel_FMN-bd"/>
</dbReference>
<dbReference type="GeneID" id="93735177"/>
<organism evidence="1 2">
    <name type="scientific">Serratia symbiotica</name>
    <dbReference type="NCBI Taxonomy" id="138074"/>
    <lineage>
        <taxon>Bacteria</taxon>
        <taxon>Pseudomonadati</taxon>
        <taxon>Pseudomonadota</taxon>
        <taxon>Gammaproteobacteria</taxon>
        <taxon>Enterobacterales</taxon>
        <taxon>Yersiniaceae</taxon>
        <taxon>Serratia</taxon>
    </lineage>
</organism>
<evidence type="ECO:0000313" key="2">
    <source>
        <dbReference type="Proteomes" id="UP000042738"/>
    </source>
</evidence>
<accession>A0A068Z396</accession>
<gene>
    <name evidence="1" type="ORF">SYMBAF_01370</name>
</gene>
<dbReference type="EMBL" id="CP050855">
    <property type="protein sequence ID" value="QLH61857.1"/>
    <property type="molecule type" value="Genomic_DNA"/>
</dbReference>